<evidence type="ECO:0000256" key="6">
    <source>
        <dbReference type="ARBA" id="ARBA00023235"/>
    </source>
</evidence>
<dbReference type="AlphaFoldDB" id="A0A972VVS1"/>
<dbReference type="GO" id="GO:0003755">
    <property type="term" value="F:peptidyl-prolyl cis-trans isomerase activity"/>
    <property type="evidence" value="ECO:0007669"/>
    <property type="project" value="UniProtKB-KW"/>
</dbReference>
<sequence>MDKELAMLAAGAALGLVIAGYSLLTVPSYPLSDDIAALVNEVPISQADHQSRIQRLAAEGAAPDALRQSLEALVDEELLIQRAEELNLTRLDPNVRTALLVAARNAAVSEQLARPASEQELRAFFIAEASRFTTPLQLTLECLVLADDTPVTALAEIRAAFTTSSPLPAALAMYLTDSTPLPPVPLSLTALHRFLPAPVIAAAAALPAGETAVVPQSQQLYLIKVVTRANALTPAFDAVRTQVEIEYGFFREHHSFANYLQWLRDRAQIQRHSLEPVQ</sequence>
<feature type="domain" description="PpiC" evidence="7">
    <location>
        <begin position="117"/>
        <end position="240"/>
    </location>
</feature>
<proteinExistence type="inferred from homology"/>
<reference evidence="8" key="1">
    <citation type="submission" date="2020-05" db="EMBL/GenBank/DDBJ databases">
        <title>Sulfur intermediates as new biogeochemical hubs in an aquatic model microbial ecosystem.</title>
        <authorList>
            <person name="Vigneron A."/>
        </authorList>
    </citation>
    <scope>NUCLEOTIDE SEQUENCE</scope>
    <source>
        <strain evidence="8">Bin.250</strain>
    </source>
</reference>
<dbReference type="Gene3D" id="1.10.4030.10">
    <property type="entry name" value="Porin chaperone SurA, peptide-binding domain"/>
    <property type="match status" value="1"/>
</dbReference>
<evidence type="ECO:0000256" key="2">
    <source>
        <dbReference type="ARBA" id="ARBA00007656"/>
    </source>
</evidence>
<dbReference type="EMBL" id="JABMOJ010000135">
    <property type="protein sequence ID" value="NQV64461.1"/>
    <property type="molecule type" value="Genomic_DNA"/>
</dbReference>
<evidence type="ECO:0000313" key="8">
    <source>
        <dbReference type="EMBL" id="NQV64461.1"/>
    </source>
</evidence>
<dbReference type="PANTHER" id="PTHR47245">
    <property type="entry name" value="PEPTIDYLPROLYL ISOMERASE"/>
    <property type="match status" value="1"/>
</dbReference>
<name>A0A972VVS1_9GAMM</name>
<accession>A0A972VVS1</accession>
<dbReference type="Proteomes" id="UP000754644">
    <property type="component" value="Unassembled WGS sequence"/>
</dbReference>
<dbReference type="EC" id="5.2.1.8" evidence="3"/>
<dbReference type="SUPFAM" id="SSF109998">
    <property type="entry name" value="Triger factor/SurA peptide-binding domain-like"/>
    <property type="match status" value="1"/>
</dbReference>
<evidence type="ECO:0000256" key="5">
    <source>
        <dbReference type="ARBA" id="ARBA00023110"/>
    </source>
</evidence>
<dbReference type="InterPro" id="IPR000297">
    <property type="entry name" value="PPIase_PpiC"/>
</dbReference>
<comment type="similarity">
    <text evidence="2">Belongs to the PpiC/parvulin rotamase family.</text>
</comment>
<dbReference type="PANTHER" id="PTHR47245:SF1">
    <property type="entry name" value="FOLDASE PROTEIN PRSA"/>
    <property type="match status" value="1"/>
</dbReference>
<gene>
    <name evidence="8" type="ORF">HQ497_03760</name>
</gene>
<organism evidence="8 9">
    <name type="scientific">SAR86 cluster bacterium</name>
    <dbReference type="NCBI Taxonomy" id="2030880"/>
    <lineage>
        <taxon>Bacteria</taxon>
        <taxon>Pseudomonadati</taxon>
        <taxon>Pseudomonadota</taxon>
        <taxon>Gammaproteobacteria</taxon>
        <taxon>SAR86 cluster</taxon>
    </lineage>
</organism>
<comment type="caution">
    <text evidence="8">The sequence shown here is derived from an EMBL/GenBank/DDBJ whole genome shotgun (WGS) entry which is preliminary data.</text>
</comment>
<keyword evidence="4" id="KW-0732">Signal</keyword>
<dbReference type="InterPro" id="IPR050245">
    <property type="entry name" value="PrsA_foldase"/>
</dbReference>
<evidence type="ECO:0000256" key="3">
    <source>
        <dbReference type="ARBA" id="ARBA00013194"/>
    </source>
</evidence>
<comment type="catalytic activity">
    <reaction evidence="1">
        <text>[protein]-peptidylproline (omega=180) = [protein]-peptidylproline (omega=0)</text>
        <dbReference type="Rhea" id="RHEA:16237"/>
        <dbReference type="Rhea" id="RHEA-COMP:10747"/>
        <dbReference type="Rhea" id="RHEA-COMP:10748"/>
        <dbReference type="ChEBI" id="CHEBI:83833"/>
        <dbReference type="ChEBI" id="CHEBI:83834"/>
        <dbReference type="EC" id="5.2.1.8"/>
    </reaction>
</comment>
<dbReference type="Pfam" id="PF13145">
    <property type="entry name" value="Rotamase_2"/>
    <property type="match status" value="1"/>
</dbReference>
<dbReference type="InterPro" id="IPR027304">
    <property type="entry name" value="Trigger_fact/SurA_dom_sf"/>
</dbReference>
<keyword evidence="5" id="KW-0697">Rotamase</keyword>
<evidence type="ECO:0000256" key="1">
    <source>
        <dbReference type="ARBA" id="ARBA00000971"/>
    </source>
</evidence>
<evidence type="ECO:0000313" key="9">
    <source>
        <dbReference type="Proteomes" id="UP000754644"/>
    </source>
</evidence>
<evidence type="ECO:0000259" key="7">
    <source>
        <dbReference type="Pfam" id="PF13145"/>
    </source>
</evidence>
<protein>
    <recommendedName>
        <fullName evidence="3">peptidylprolyl isomerase</fullName>
        <ecNumber evidence="3">5.2.1.8</ecNumber>
    </recommendedName>
</protein>
<keyword evidence="6 8" id="KW-0413">Isomerase</keyword>
<evidence type="ECO:0000256" key="4">
    <source>
        <dbReference type="ARBA" id="ARBA00022729"/>
    </source>
</evidence>